<dbReference type="InterPro" id="IPR029044">
    <property type="entry name" value="Nucleotide-diphossugar_trans"/>
</dbReference>
<dbReference type="RefSeq" id="WP_016417836.1">
    <property type="nucleotide sequence ID" value="NZ_KE332392.1"/>
</dbReference>
<gene>
    <name evidence="1" type="ORF">L861_11265</name>
</gene>
<protein>
    <recommendedName>
        <fullName evidence="3">Glycosyltransferase</fullName>
    </recommendedName>
</protein>
<dbReference type="Gene3D" id="3.90.550.10">
    <property type="entry name" value="Spore Coat Polysaccharide Biosynthesis Protein SpsA, Chain A"/>
    <property type="match status" value="1"/>
</dbReference>
<dbReference type="PATRIC" id="fig|1121939.11.peg.3317"/>
<dbReference type="OrthoDB" id="9798250at2"/>
<dbReference type="SUPFAM" id="SSF53448">
    <property type="entry name" value="Nucleotide-diphospho-sugar transferases"/>
    <property type="match status" value="1"/>
</dbReference>
<dbReference type="eggNOG" id="COG3222">
    <property type="taxonomic scope" value="Bacteria"/>
</dbReference>
<dbReference type="Pfam" id="PF09837">
    <property type="entry name" value="DUF2064"/>
    <property type="match status" value="1"/>
</dbReference>
<dbReference type="NCBIfam" id="TIGR04282">
    <property type="entry name" value="glyco_like_cofC"/>
    <property type="match status" value="1"/>
</dbReference>
<proteinExistence type="predicted"/>
<dbReference type="EMBL" id="ASTJ01000036">
    <property type="protein sequence ID" value="EPC01146.1"/>
    <property type="molecule type" value="Genomic_DNA"/>
</dbReference>
<comment type="caution">
    <text evidence="1">The sequence shown here is derived from an EMBL/GenBank/DDBJ whole genome shotgun (WGS) entry which is preliminary data.</text>
</comment>
<evidence type="ECO:0000313" key="1">
    <source>
        <dbReference type="EMBL" id="EPC01146.1"/>
    </source>
</evidence>
<dbReference type="PANTHER" id="PTHR36529:SF1">
    <property type="entry name" value="GLYCOSYLTRANSFERASE"/>
    <property type="match status" value="1"/>
</dbReference>
<reference evidence="1 2" key="1">
    <citation type="journal article" date="2013" name="Genome Announc.">
        <title>Draft genome sequence of the moderately halophilic gammaproteobacterium Halomonas anticariensis FP35.</title>
        <authorList>
            <person name="Tahrioui A."/>
            <person name="Quesada E."/>
            <person name="Llamas I."/>
        </authorList>
    </citation>
    <scope>NUCLEOTIDE SEQUENCE [LARGE SCALE GENOMIC DNA]</scope>
    <source>
        <strain evidence="2">DSM 16096 / CECT 5854 / LMG 22089 / FP35</strain>
    </source>
</reference>
<evidence type="ECO:0008006" key="3">
    <source>
        <dbReference type="Google" id="ProtNLM"/>
    </source>
</evidence>
<dbReference type="InterPro" id="IPR018641">
    <property type="entry name" value="Trfase_1_rSAM/seldom-assoc"/>
</dbReference>
<sequence>MLDRRFDDLQAPDDFPLAILAKAPLLGRVKTRLIPYLGEQDAAQLHEQLLRQTLVVALKATSAERIVLWTALDHAHPLFLELAEHHGIALLPQPEGDLGLRIHHALLSMPGPGLVIGSDCPVLSPALLSHCWGALQNADGVFLPAQDGGYALVGTHHSNIRLFENIDWGTEHVMSQTRQRAQELDWDIVCPAEVWDVDRPEDVERWVLSCKEPPNGYA</sequence>
<keyword evidence="2" id="KW-1185">Reference proteome</keyword>
<dbReference type="STRING" id="1121939.L861_11265"/>
<dbReference type="PANTHER" id="PTHR36529">
    <property type="entry name" value="SLL1095 PROTEIN"/>
    <property type="match status" value="1"/>
</dbReference>
<evidence type="ECO:0000313" key="2">
    <source>
        <dbReference type="Proteomes" id="UP000014463"/>
    </source>
</evidence>
<name>S2L8Q8_LITA3</name>
<dbReference type="AlphaFoldDB" id="S2L8Q8"/>
<accession>S2L8Q8</accession>
<dbReference type="Proteomes" id="UP000014463">
    <property type="component" value="Unassembled WGS sequence"/>
</dbReference>
<organism evidence="1 2">
    <name type="scientific">Litchfieldella anticariensis (strain DSM 16096 / CECT 5854 / CIP 108499 / LMG 22089 / FP35)</name>
    <name type="common">Halomonas anticariensis</name>
    <dbReference type="NCBI Taxonomy" id="1121939"/>
    <lineage>
        <taxon>Bacteria</taxon>
        <taxon>Pseudomonadati</taxon>
        <taxon>Pseudomonadota</taxon>
        <taxon>Gammaproteobacteria</taxon>
        <taxon>Oceanospirillales</taxon>
        <taxon>Halomonadaceae</taxon>
        <taxon>Litchfieldella</taxon>
    </lineage>
</organism>